<reference evidence="1" key="1">
    <citation type="submission" date="2017-07" db="EMBL/GenBank/DDBJ databases">
        <title>Taro Niue Genome Assembly and Annotation.</title>
        <authorList>
            <person name="Atibalentja N."/>
            <person name="Keating K."/>
            <person name="Fields C.J."/>
        </authorList>
    </citation>
    <scope>NUCLEOTIDE SEQUENCE</scope>
    <source>
        <strain evidence="1">Niue_2</strain>
        <tissue evidence="1">Leaf</tissue>
    </source>
</reference>
<evidence type="ECO:0000313" key="1">
    <source>
        <dbReference type="EMBL" id="MQL81485.1"/>
    </source>
</evidence>
<dbReference type="Proteomes" id="UP000652761">
    <property type="component" value="Unassembled WGS sequence"/>
</dbReference>
<dbReference type="EMBL" id="NMUH01000570">
    <property type="protein sequence ID" value="MQL81485.1"/>
    <property type="molecule type" value="Genomic_DNA"/>
</dbReference>
<dbReference type="AlphaFoldDB" id="A0A843UDB2"/>
<protein>
    <submittedName>
        <fullName evidence="1">Uncharacterized protein</fullName>
    </submittedName>
</protein>
<proteinExistence type="predicted"/>
<name>A0A843UDB2_COLES</name>
<accession>A0A843UDB2</accession>
<sequence length="398" mass="42702">MAAVCRALGSQLTSVVGSRQPPTLRSGHDVGLRRVLNRCAFLRRFGRTELSQALLDQGSLLRGFAGRFDGLVVVLAWSLREDVVRSGGNTGSSCSSRSWAQSAHRLSAYERDRGMCRVLNATALVVAFLLPLFGGLRLHGCRVSGAGQSADIDSGIAIATYVAIRSRPLLDQGSLLRGFSGRFDGLAVILAWSLCEDVVRSRGNARSVVLVGLHSSLACACGAAVGPFVCDYETERFGGVPCGGTSLVVVSVVVPHGGRYLYPELVLVSRGTLSTSLFSSVTLVFEVSVLVPSDSRTTTEWGEMELDEETDDLGDPPQPNTFLAFVIERMEVGVDAKGDEDAPAIQAHHLDFEVDMDDDIVIGSSTIAERGPTSQIHYEIDTIDLDWLIHPRGLPNLS</sequence>
<gene>
    <name evidence="1" type="ORF">Taro_013947</name>
</gene>
<evidence type="ECO:0000313" key="2">
    <source>
        <dbReference type="Proteomes" id="UP000652761"/>
    </source>
</evidence>
<keyword evidence="2" id="KW-1185">Reference proteome</keyword>
<organism evidence="1 2">
    <name type="scientific">Colocasia esculenta</name>
    <name type="common">Wild taro</name>
    <name type="synonym">Arum esculentum</name>
    <dbReference type="NCBI Taxonomy" id="4460"/>
    <lineage>
        <taxon>Eukaryota</taxon>
        <taxon>Viridiplantae</taxon>
        <taxon>Streptophyta</taxon>
        <taxon>Embryophyta</taxon>
        <taxon>Tracheophyta</taxon>
        <taxon>Spermatophyta</taxon>
        <taxon>Magnoliopsida</taxon>
        <taxon>Liliopsida</taxon>
        <taxon>Araceae</taxon>
        <taxon>Aroideae</taxon>
        <taxon>Colocasieae</taxon>
        <taxon>Colocasia</taxon>
    </lineage>
</organism>
<comment type="caution">
    <text evidence="1">The sequence shown here is derived from an EMBL/GenBank/DDBJ whole genome shotgun (WGS) entry which is preliminary data.</text>
</comment>